<keyword evidence="7" id="KW-1185">Reference proteome</keyword>
<dbReference type="GO" id="GO:0008234">
    <property type="term" value="F:cysteine-type peptidase activity"/>
    <property type="evidence" value="ECO:0007669"/>
    <property type="project" value="UniProtKB-KW"/>
</dbReference>
<dbReference type="PANTHER" id="PTHR47053">
    <property type="entry name" value="MUREIN DD-ENDOPEPTIDASE MEPH-RELATED"/>
    <property type="match status" value="1"/>
</dbReference>
<organism evidence="6 7">
    <name type="scientific">Rothia mucilaginosa (strain DY-18)</name>
    <name type="common">Stomatococcus mucilaginosus</name>
    <dbReference type="NCBI Taxonomy" id="680646"/>
    <lineage>
        <taxon>Bacteria</taxon>
        <taxon>Bacillati</taxon>
        <taxon>Actinomycetota</taxon>
        <taxon>Actinomycetes</taxon>
        <taxon>Micrococcales</taxon>
        <taxon>Micrococcaceae</taxon>
        <taxon>Rothia</taxon>
    </lineage>
</organism>
<dbReference type="HOGENOM" id="CLU_016043_1_4_11"/>
<gene>
    <name evidence="6" type="ordered locus">RMDY18_02660</name>
</gene>
<dbReference type="PROSITE" id="PS51935">
    <property type="entry name" value="NLPC_P60"/>
    <property type="match status" value="1"/>
</dbReference>
<dbReference type="PANTHER" id="PTHR47053:SF1">
    <property type="entry name" value="MUREIN DD-ENDOPEPTIDASE MEPH-RELATED"/>
    <property type="match status" value="1"/>
</dbReference>
<name>D2NR22_ROTMD</name>
<comment type="similarity">
    <text evidence="1">Belongs to the peptidase C40 family.</text>
</comment>
<dbReference type="Proteomes" id="UP000001883">
    <property type="component" value="Chromosome"/>
</dbReference>
<accession>D2NR22</accession>
<evidence type="ECO:0000313" key="6">
    <source>
        <dbReference type="EMBL" id="BAI64098.1"/>
    </source>
</evidence>
<sequence>MNVYPIWQKRGTQSPSWDTASQSRSLGAKSLRWPSESMLESDSSPRQAMEELSMVKKIVRTAGATLAAGAILLGSTVPANAFAQIPAAADLSYDYTNYEFDYTSYNTPATTYVAPQAQAQQTYVAPAATEAPAAPAVETSYVAPQAEAQQAYVAPVAAPAPAAPAASSASTGNASRDAIVATAMSGLGGAYVWGGKTFGAWDCSGFTSWVFAQHGIKLTAFTYAMKNELRPTSNPQPGDIVFQNGYSHVGIYLGDGKMISALNPTNGTLVHPTSWMSVDGYYTAL</sequence>
<evidence type="ECO:0000313" key="7">
    <source>
        <dbReference type="Proteomes" id="UP000001883"/>
    </source>
</evidence>
<dbReference type="InterPro" id="IPR038765">
    <property type="entry name" value="Papain-like_cys_pep_sf"/>
</dbReference>
<dbReference type="eggNOG" id="COG0791">
    <property type="taxonomic scope" value="Bacteria"/>
</dbReference>
<reference evidence="7" key="1">
    <citation type="submission" date="2009-07" db="EMBL/GenBank/DDBJ databases">
        <title>Complete genome sequence of Rothia mucilaginosa DJ.</title>
        <authorList>
            <person name="Yamane K."/>
            <person name="Nambu T."/>
            <person name="Mashimo C."/>
            <person name="Sugimori C."/>
            <person name="Yamanaka T."/>
            <person name="Leung K."/>
            <person name="Fukushima H."/>
        </authorList>
    </citation>
    <scope>NUCLEOTIDE SEQUENCE [LARGE SCALE GENOMIC DNA]</scope>
    <source>
        <strain evidence="7">DY-18</strain>
    </source>
</reference>
<keyword evidence="3 6" id="KW-0378">Hydrolase</keyword>
<evidence type="ECO:0000259" key="5">
    <source>
        <dbReference type="PROSITE" id="PS51935"/>
    </source>
</evidence>
<reference evidence="6 7" key="3">
    <citation type="journal article" date="2010" name="Sequencing">
        <title>Complete Genome Sequence of Rothia mucilaginosa DY-18: A Clinical Isolate with Dense Meshwork-Like Structures from a Persistent Apical Periodontitis Lesion.</title>
        <authorList>
            <person name="Yamane K."/>
            <person name="Nambu T."/>
            <person name="Yamanaka T."/>
            <person name="Mashimo C."/>
            <person name="Sugimori C."/>
            <person name="Leung K.-P."/>
            <person name="Fukushima H."/>
        </authorList>
    </citation>
    <scope>NUCLEOTIDE SEQUENCE [LARGE SCALE GENOMIC DNA]</scope>
    <source>
        <strain evidence="6 7">DY-18</strain>
    </source>
</reference>
<feature type="domain" description="NlpC/P60" evidence="5">
    <location>
        <begin position="173"/>
        <end position="285"/>
    </location>
</feature>
<evidence type="ECO:0000256" key="1">
    <source>
        <dbReference type="ARBA" id="ARBA00007074"/>
    </source>
</evidence>
<dbReference type="AlphaFoldDB" id="D2NR22"/>
<protein>
    <submittedName>
        <fullName evidence="6">Cell wall-associated hydrolase</fullName>
    </submittedName>
</protein>
<proteinExistence type="inferred from homology"/>
<dbReference type="Gene3D" id="3.90.1720.10">
    <property type="entry name" value="endopeptidase domain like (from Nostoc punctiforme)"/>
    <property type="match status" value="1"/>
</dbReference>
<keyword evidence="4" id="KW-0788">Thiol protease</keyword>
<dbReference type="GO" id="GO:0006508">
    <property type="term" value="P:proteolysis"/>
    <property type="evidence" value="ECO:0007669"/>
    <property type="project" value="UniProtKB-KW"/>
</dbReference>
<dbReference type="EMBL" id="AP011540">
    <property type="protein sequence ID" value="BAI64098.1"/>
    <property type="molecule type" value="Genomic_DNA"/>
</dbReference>
<dbReference type="KEGG" id="rmu:RMDY18_02660"/>
<dbReference type="InterPro" id="IPR000064">
    <property type="entry name" value="NLP_P60_dom"/>
</dbReference>
<evidence type="ECO:0000256" key="3">
    <source>
        <dbReference type="ARBA" id="ARBA00022801"/>
    </source>
</evidence>
<dbReference type="InterPro" id="IPR051202">
    <property type="entry name" value="Peptidase_C40"/>
</dbReference>
<keyword evidence="2" id="KW-0645">Protease</keyword>
<evidence type="ECO:0000256" key="4">
    <source>
        <dbReference type="ARBA" id="ARBA00022807"/>
    </source>
</evidence>
<evidence type="ECO:0000256" key="2">
    <source>
        <dbReference type="ARBA" id="ARBA00022670"/>
    </source>
</evidence>
<reference evidence="6 7" key="2">
    <citation type="journal article" date="2010" name="J Osaka Dent Univ">
        <title>Isolation and identification of Rothia mucilaginosa from persistent apical periodontitis lesions.</title>
        <authorList>
            <person name="Yamane K."/>
            <person name="Yoshida M."/>
            <person name="Fujihira T."/>
            <person name="Baba T."/>
            <person name="Tsuji N."/>
            <person name="Hayashi H."/>
            <person name="Sugimori C."/>
            <person name="Yamanaka T."/>
            <person name="Mashimo C."/>
            <person name="Nambu T."/>
            <person name="Kawai H."/>
            <person name="Fukushima H."/>
        </authorList>
    </citation>
    <scope>NUCLEOTIDE SEQUENCE [LARGE SCALE GENOMIC DNA]</scope>
    <source>
        <strain evidence="6 7">DY-18</strain>
    </source>
</reference>
<dbReference type="SUPFAM" id="SSF54001">
    <property type="entry name" value="Cysteine proteinases"/>
    <property type="match status" value="1"/>
</dbReference>
<dbReference type="Pfam" id="PF00877">
    <property type="entry name" value="NLPC_P60"/>
    <property type="match status" value="1"/>
</dbReference>